<sequence length="57" mass="6567">MNKNVKATVNSHRIDLCKSIPQGAVASFFIPKFDCFFHIQLSDYTMDLSIVYENLRV</sequence>
<organism evidence="1 2">
    <name type="scientific">Flavobacterium fontis</name>
    <dbReference type="NCBI Taxonomy" id="1124188"/>
    <lineage>
        <taxon>Bacteria</taxon>
        <taxon>Pseudomonadati</taxon>
        <taxon>Bacteroidota</taxon>
        <taxon>Flavobacteriia</taxon>
        <taxon>Flavobacteriales</taxon>
        <taxon>Flavobacteriaceae</taxon>
        <taxon>Flavobacterium</taxon>
    </lineage>
</organism>
<gene>
    <name evidence="1" type="ORF">SAMN05444377_104196</name>
</gene>
<accession>A0A1M4ZI51</accession>
<keyword evidence="2" id="KW-1185">Reference proteome</keyword>
<evidence type="ECO:0000313" key="1">
    <source>
        <dbReference type="EMBL" id="SHF17730.1"/>
    </source>
</evidence>
<dbReference type="STRING" id="1124188.SAMN05444377_104196"/>
<name>A0A1M4ZI51_9FLAO</name>
<reference evidence="1 2" key="1">
    <citation type="submission" date="2016-11" db="EMBL/GenBank/DDBJ databases">
        <authorList>
            <person name="Jaros S."/>
            <person name="Januszkiewicz K."/>
            <person name="Wedrychowicz H."/>
        </authorList>
    </citation>
    <scope>NUCLEOTIDE SEQUENCE [LARGE SCALE GENOMIC DNA]</scope>
    <source>
        <strain evidence="1 2">DSM 25660</strain>
    </source>
</reference>
<dbReference type="AlphaFoldDB" id="A0A1M4ZI51"/>
<protein>
    <submittedName>
        <fullName evidence="1">Uncharacterized protein</fullName>
    </submittedName>
</protein>
<dbReference type="Proteomes" id="UP000184147">
    <property type="component" value="Unassembled WGS sequence"/>
</dbReference>
<evidence type="ECO:0000313" key="2">
    <source>
        <dbReference type="Proteomes" id="UP000184147"/>
    </source>
</evidence>
<dbReference type="RefSeq" id="WP_159433929.1">
    <property type="nucleotide sequence ID" value="NZ_FQVQ01000004.1"/>
</dbReference>
<dbReference type="EMBL" id="FQVQ01000004">
    <property type="protein sequence ID" value="SHF17730.1"/>
    <property type="molecule type" value="Genomic_DNA"/>
</dbReference>
<proteinExistence type="predicted"/>